<evidence type="ECO:0000313" key="2">
    <source>
        <dbReference type="EMBL" id="AKO32303.1"/>
    </source>
</evidence>
<feature type="region of interest" description="Disordered" evidence="1">
    <location>
        <begin position="126"/>
        <end position="150"/>
    </location>
</feature>
<organism evidence="2 3">
    <name type="scientific">Haemophilus ducreyi</name>
    <dbReference type="NCBI Taxonomy" id="730"/>
    <lineage>
        <taxon>Bacteria</taxon>
        <taxon>Pseudomonadati</taxon>
        <taxon>Pseudomonadota</taxon>
        <taxon>Gammaproteobacteria</taxon>
        <taxon>Pasteurellales</taxon>
        <taxon>Pasteurellaceae</taxon>
        <taxon>Haemophilus</taxon>
    </lineage>
</organism>
<dbReference type="EMBL" id="CP011219">
    <property type="protein sequence ID" value="AKO32303.1"/>
    <property type="molecule type" value="Genomic_DNA"/>
</dbReference>
<dbReference type="OMA" id="FQHIGYA"/>
<evidence type="ECO:0000256" key="1">
    <source>
        <dbReference type="SAM" id="MobiDB-lite"/>
    </source>
</evidence>
<evidence type="ECO:0000313" key="3">
    <source>
        <dbReference type="Proteomes" id="UP000060132"/>
    </source>
</evidence>
<dbReference type="AlphaFoldDB" id="A0AAC8UC51"/>
<proteinExistence type="predicted"/>
<reference evidence="2 3" key="1">
    <citation type="journal article" date="2015" name="PLoS Negl. Trop. Dis.">
        <title>Haemophilus ducreyi Cutaneous Ulcer Strains Are Nearly Identical to Class I Genital Ulcer Strains.</title>
        <authorList>
            <person name="Gangaiah D."/>
            <person name="Webb K.M."/>
            <person name="Humphreys T.L."/>
            <person name="Fortney K.R."/>
            <person name="Toh E."/>
            <person name="Tai A."/>
            <person name="Katz S.S."/>
            <person name="Pillay A."/>
            <person name="Chen C.Y."/>
            <person name="Roberts S.A."/>
            <person name="Munson R.S.Jr."/>
            <person name="Spinola S.M."/>
        </authorList>
    </citation>
    <scope>NUCLEOTIDE SEQUENCE [LARGE SCALE GENOMIC DNA]</scope>
    <source>
        <strain evidence="3">CLU2</strain>
    </source>
</reference>
<accession>A0AAC8UC51</accession>
<dbReference type="RefSeq" id="WP_010944887.1">
    <property type="nucleotide sequence ID" value="NZ_CP011218.1"/>
</dbReference>
<name>A0AAC8UC51_HAEDC</name>
<protein>
    <submittedName>
        <fullName evidence="2">Uncharacterized protein</fullName>
    </submittedName>
</protein>
<gene>
    <name evidence="2" type="ORF">RZ57_03775</name>
</gene>
<dbReference type="Proteomes" id="UP000060132">
    <property type="component" value="Chromosome"/>
</dbReference>
<sequence length="329" mass="39580">MSIHEAYCVQLERVVSITEARTEFLSRSPCKRFDFLCSTESCRQRGVKIIGINYDHFPDEIRQSPHFKYRTTNNRLHSPECQWCQTITERLVGESEEEYKIRKMRSRLHDFIDEFQLPEDEFELSERTKKTATKTASKREQRDASSTIKTTQQQKRYIITNQLMRLVEVYLDARRNLPEKDFLALPLKVTNSSVKFLYQYFRRAENAIKDKHKCVCIGEVEFFDRAELLYFKLRKPYQEDKSAPPIPICLGIRKSILETYRYRRMLRSHIDSNPYEHKYFKVYFIPNENDFNLKTVKNKEGKETDIYFFEIDDLNLFCLFNYSYLKKKK</sequence>